<dbReference type="GO" id="GO:0005524">
    <property type="term" value="F:ATP binding"/>
    <property type="evidence" value="ECO:0007669"/>
    <property type="project" value="UniProtKB-KW"/>
</dbReference>
<dbReference type="PANTHER" id="PTHR43335:SF8">
    <property type="entry name" value="ABC TRANSPORTER, ATP-BINDING PROTEIN"/>
    <property type="match status" value="1"/>
</dbReference>
<protein>
    <submittedName>
        <fullName evidence="6">NsjF lantibiotic protection ABC transporter ATP-binding</fullName>
    </submittedName>
</protein>
<organism evidence="6">
    <name type="scientific">Staphylococcus capitis</name>
    <dbReference type="NCBI Taxonomy" id="29388"/>
    <lineage>
        <taxon>Bacteria</taxon>
        <taxon>Bacillati</taxon>
        <taxon>Bacillota</taxon>
        <taxon>Bacilli</taxon>
        <taxon>Bacillales</taxon>
        <taxon>Staphylococcaceae</taxon>
        <taxon>Staphylococcus</taxon>
    </lineage>
</organism>
<evidence type="ECO:0000313" key="6">
    <source>
        <dbReference type="EMBL" id="QGN18861.1"/>
    </source>
</evidence>
<dbReference type="EMBL" id="MN602039">
    <property type="protein sequence ID" value="QGN18861.1"/>
    <property type="molecule type" value="Genomic_DNA"/>
</dbReference>
<dbReference type="GO" id="GO:0016887">
    <property type="term" value="F:ATP hydrolysis activity"/>
    <property type="evidence" value="ECO:0007669"/>
    <property type="project" value="InterPro"/>
</dbReference>
<evidence type="ECO:0000256" key="1">
    <source>
        <dbReference type="ARBA" id="ARBA00005417"/>
    </source>
</evidence>
<dbReference type="RefSeq" id="WP_153907231.1">
    <property type="nucleotide sequence ID" value="NZ_MN602039.1"/>
</dbReference>
<name>A0A650A9R3_STACP</name>
<dbReference type="InterPro" id="IPR003593">
    <property type="entry name" value="AAA+_ATPase"/>
</dbReference>
<comment type="similarity">
    <text evidence="1">Belongs to the ABC transporter superfamily.</text>
</comment>
<dbReference type="Gene3D" id="3.40.50.300">
    <property type="entry name" value="P-loop containing nucleotide triphosphate hydrolases"/>
    <property type="match status" value="1"/>
</dbReference>
<accession>A0A650A9R3</accession>
<proteinExistence type="inferred from homology"/>
<geneLocation type="plasmid" evidence="6">
    <name>pJOS_01</name>
</geneLocation>
<keyword evidence="6" id="KW-0614">Plasmid</keyword>
<reference evidence="6" key="1">
    <citation type="journal article" date="2019" name="J. Bacteriol.">
        <title>Nisin J, a novel natural nisin variant, is produced by Staphylococcus capitis sourced from the human skin microbiota.</title>
        <authorList>
            <person name="O'Sullivan J.N."/>
            <person name="O'Connor P.M."/>
            <person name="Rea M.C."/>
            <person name="O'Sullivan O."/>
            <person name="Walsh C.J."/>
            <person name="Healy B."/>
            <person name="Mathur H."/>
            <person name="Field D."/>
            <person name="Hill C."/>
            <person name="Ross R.P."/>
        </authorList>
    </citation>
    <scope>NUCLEOTIDE SEQUENCE</scope>
    <source>
        <strain evidence="6">APC2923</strain>
        <plasmid evidence="6">pJOS_01</plasmid>
    </source>
</reference>
<keyword evidence="3" id="KW-0547">Nucleotide-binding</keyword>
<dbReference type="InterPro" id="IPR017871">
    <property type="entry name" value="ABC_transporter-like_CS"/>
</dbReference>
<evidence type="ECO:0000256" key="3">
    <source>
        <dbReference type="ARBA" id="ARBA00022741"/>
    </source>
</evidence>
<dbReference type="InterPro" id="IPR027417">
    <property type="entry name" value="P-loop_NTPase"/>
</dbReference>
<dbReference type="PROSITE" id="PS50893">
    <property type="entry name" value="ABC_TRANSPORTER_2"/>
    <property type="match status" value="1"/>
</dbReference>
<dbReference type="SMART" id="SM00382">
    <property type="entry name" value="AAA"/>
    <property type="match status" value="1"/>
</dbReference>
<evidence type="ECO:0000256" key="4">
    <source>
        <dbReference type="ARBA" id="ARBA00022840"/>
    </source>
</evidence>
<dbReference type="NCBIfam" id="TIGR03740">
    <property type="entry name" value="galliderm_ABC"/>
    <property type="match status" value="1"/>
</dbReference>
<keyword evidence="4 6" id="KW-0067">ATP-binding</keyword>
<dbReference type="InterPro" id="IPR003439">
    <property type="entry name" value="ABC_transporter-like_ATP-bd"/>
</dbReference>
<evidence type="ECO:0000259" key="5">
    <source>
        <dbReference type="PROSITE" id="PS50893"/>
    </source>
</evidence>
<sequence length="235" mass="26151">MNNALEIKNLNKKYENNSILTDLSITVKKNRIFGLLGPNGAGKTTLLKIVSGIISQTSGDIEMFGEPWNRKNLDYIGALIEKPAIYENLTAYENLEIICQLLDLSKNKIPETLSIVGLNNIDHRKLTKNFSLGMKQRLGIAMAIINDPKLLILDEPTNGLDPIGIQELRDLIKNFPNKGMTVIISSHILSEIEIIADDICIISNGLLGFQGTIDNHKNDLEDLFIQTVKKNKEGK</sequence>
<dbReference type="InterPro" id="IPR022501">
    <property type="entry name" value="ABC_Gallidermin_ATP-bd"/>
</dbReference>
<dbReference type="PANTHER" id="PTHR43335">
    <property type="entry name" value="ABC TRANSPORTER, ATP-BINDING PROTEIN"/>
    <property type="match status" value="1"/>
</dbReference>
<evidence type="ECO:0000256" key="2">
    <source>
        <dbReference type="ARBA" id="ARBA00022448"/>
    </source>
</evidence>
<keyword evidence="2" id="KW-0813">Transport</keyword>
<dbReference type="PROSITE" id="PS00211">
    <property type="entry name" value="ABC_TRANSPORTER_1"/>
    <property type="match status" value="1"/>
</dbReference>
<feature type="domain" description="ABC transporter" evidence="5">
    <location>
        <begin position="5"/>
        <end position="229"/>
    </location>
</feature>
<dbReference type="SUPFAM" id="SSF52540">
    <property type="entry name" value="P-loop containing nucleoside triphosphate hydrolases"/>
    <property type="match status" value="1"/>
</dbReference>
<dbReference type="Pfam" id="PF00005">
    <property type="entry name" value="ABC_tran"/>
    <property type="match status" value="1"/>
</dbReference>
<dbReference type="AlphaFoldDB" id="A0A650A9R3"/>